<reference evidence="2" key="1">
    <citation type="submission" date="2022-10" db="EMBL/GenBank/DDBJ databases">
        <title>Genome assembly of Pristionchus species.</title>
        <authorList>
            <person name="Yoshida K."/>
            <person name="Sommer R.J."/>
        </authorList>
    </citation>
    <scope>NUCLEOTIDE SEQUENCE [LARGE SCALE GENOMIC DNA]</scope>
    <source>
        <strain evidence="2">RS5460</strain>
    </source>
</reference>
<name>A0AAN5DHF9_9BILA</name>
<evidence type="ECO:0000313" key="1">
    <source>
        <dbReference type="EMBL" id="GMR62612.1"/>
    </source>
</evidence>
<comment type="caution">
    <text evidence="1">The sequence shown here is derived from an EMBL/GenBank/DDBJ whole genome shotgun (WGS) entry which is preliminary data.</text>
</comment>
<sequence length="147" mass="16728">NYGVQDAPATFPKNFYNFYIEEHTKLFQLAPFPTLRNIIAVNRAHERVIATIDLDMVIRWNIVASPLVPNVLSGFFVFMCVKNQAIFDLVSKHSPDGATFGSMGYLYGHELYHGVERELYPTVMPTSPVMNTSKACVKSYFDEISRQ</sequence>
<feature type="non-terminal residue" evidence="1">
    <location>
        <position position="1"/>
    </location>
</feature>
<dbReference type="AlphaFoldDB" id="A0AAN5DHF9"/>
<organism evidence="1 2">
    <name type="scientific">Pristionchus mayeri</name>
    <dbReference type="NCBI Taxonomy" id="1317129"/>
    <lineage>
        <taxon>Eukaryota</taxon>
        <taxon>Metazoa</taxon>
        <taxon>Ecdysozoa</taxon>
        <taxon>Nematoda</taxon>
        <taxon>Chromadorea</taxon>
        <taxon>Rhabditida</taxon>
        <taxon>Rhabditina</taxon>
        <taxon>Diplogasteromorpha</taxon>
        <taxon>Diplogasteroidea</taxon>
        <taxon>Neodiplogasteridae</taxon>
        <taxon>Pristionchus</taxon>
    </lineage>
</organism>
<evidence type="ECO:0000313" key="2">
    <source>
        <dbReference type="Proteomes" id="UP001328107"/>
    </source>
</evidence>
<proteinExistence type="predicted"/>
<accession>A0AAN5DHF9</accession>
<keyword evidence="2" id="KW-1185">Reference proteome</keyword>
<dbReference type="Proteomes" id="UP001328107">
    <property type="component" value="Unassembled WGS sequence"/>
</dbReference>
<gene>
    <name evidence="1" type="ORF">PMAYCL1PPCAC_32807</name>
</gene>
<protein>
    <submittedName>
        <fullName evidence="1">Uncharacterized protein</fullName>
    </submittedName>
</protein>
<dbReference type="EMBL" id="BTRK01000006">
    <property type="protein sequence ID" value="GMR62612.1"/>
    <property type="molecule type" value="Genomic_DNA"/>
</dbReference>